<dbReference type="SUPFAM" id="SSF53187">
    <property type="entry name" value="Zn-dependent exopeptidases"/>
    <property type="match status" value="1"/>
</dbReference>
<dbReference type="GO" id="GO:0019877">
    <property type="term" value="P:diaminopimelate biosynthetic process"/>
    <property type="evidence" value="ECO:0007669"/>
    <property type="project" value="UniProtKB-ARBA"/>
</dbReference>
<proteinExistence type="predicted"/>
<evidence type="ECO:0000259" key="2">
    <source>
        <dbReference type="Pfam" id="PF07687"/>
    </source>
</evidence>
<dbReference type="Pfam" id="PF01546">
    <property type="entry name" value="Peptidase_M20"/>
    <property type="match status" value="1"/>
</dbReference>
<evidence type="ECO:0000313" key="4">
    <source>
        <dbReference type="Proteomes" id="UP000190130"/>
    </source>
</evidence>
<keyword evidence="1 3" id="KW-0378">Hydrolase</keyword>
<reference evidence="3 4" key="1">
    <citation type="submission" date="2017-02" db="EMBL/GenBank/DDBJ databases">
        <authorList>
            <person name="Peterson S.W."/>
        </authorList>
    </citation>
    <scope>NUCLEOTIDE SEQUENCE [LARGE SCALE GENOMIC DNA]</scope>
    <source>
        <strain evidence="3 4">DSM 9653</strain>
    </source>
</reference>
<protein>
    <submittedName>
        <fullName evidence="3">Hippurate hydrolase</fullName>
    </submittedName>
</protein>
<dbReference type="Pfam" id="PF07687">
    <property type="entry name" value="M20_dimer"/>
    <property type="match status" value="1"/>
</dbReference>
<dbReference type="EMBL" id="FUYX01000015">
    <property type="protein sequence ID" value="SKC11221.1"/>
    <property type="molecule type" value="Genomic_DNA"/>
</dbReference>
<gene>
    <name evidence="3" type="ORF">SAMN05660750_04318</name>
</gene>
<dbReference type="FunFam" id="3.30.70.360:FF:000001">
    <property type="entry name" value="N-acetyldiaminopimelate deacetylase"/>
    <property type="match status" value="1"/>
</dbReference>
<accession>A0A1T5GS54</accession>
<dbReference type="Gene3D" id="3.40.630.10">
    <property type="entry name" value="Zn peptidases"/>
    <property type="match status" value="1"/>
</dbReference>
<dbReference type="PANTHER" id="PTHR11014">
    <property type="entry name" value="PEPTIDASE M20 FAMILY MEMBER"/>
    <property type="match status" value="1"/>
</dbReference>
<evidence type="ECO:0000256" key="1">
    <source>
        <dbReference type="ARBA" id="ARBA00022801"/>
    </source>
</evidence>
<dbReference type="PANTHER" id="PTHR11014:SF63">
    <property type="entry name" value="METALLOPEPTIDASE, PUTATIVE (AFU_ORTHOLOGUE AFUA_6G09600)-RELATED"/>
    <property type="match status" value="1"/>
</dbReference>
<dbReference type="GO" id="GO:0050118">
    <property type="term" value="F:N-acetyldiaminopimelate deacetylase activity"/>
    <property type="evidence" value="ECO:0007669"/>
    <property type="project" value="UniProtKB-ARBA"/>
</dbReference>
<feature type="domain" description="Peptidase M20 dimerisation" evidence="2">
    <location>
        <begin position="295"/>
        <end position="390"/>
    </location>
</feature>
<dbReference type="AlphaFoldDB" id="A0A1T5GS54"/>
<name>A0A1T5GS54_9HYPH</name>
<dbReference type="InterPro" id="IPR036264">
    <property type="entry name" value="Bact_exopeptidase_dim_dom"/>
</dbReference>
<dbReference type="SUPFAM" id="SSF55031">
    <property type="entry name" value="Bacterial exopeptidase dimerisation domain"/>
    <property type="match status" value="1"/>
</dbReference>
<dbReference type="Proteomes" id="UP000190130">
    <property type="component" value="Unassembled WGS sequence"/>
</dbReference>
<sequence>MCSVSRPKAARRSIEKMEAEPLFRIAKNGAYGRLRNVQEFGRAGNAALLHHGPENLHLPEVHAHRSAVIRIRRSYVGSPKSDLCGSPPIGSMANFLGGAIVSAAYRPRPSNHLAIGDELRRDLLAWRHHLHAHPELAKHEIETSAFVRARLGALGVPREAGIGGHGVVATLKRGNSERSVGLRADMDALAIVEDTGLPFASKHHGIMHACGHDGHTASLLGAAALLVQDADWEGTVRFIFQPAEEGGTGALAMLGDGLFERFDCERVFAFHNWPGLPAGTLAVRPGPMMACSSRLRIKLIGKAAHAAMAHQGVDPVVAASHVIMGLQGVVSRRVDPLSSAVVSITTMETGIAYNQIGESVILQGTMRFLDPDLREAVENEVRRIVAGIAKAHSVRAEVEVRRGADPTVNAPEEAGMAMRAGEAAGLPVMTDFAPSMGGEDFCWFLQQRPGALVWIGNGPAEDGVQLHSPEYRFNDEILPAAASWLANVAKEALRAGPPKWQGKCHAGHAAG</sequence>
<dbReference type="NCBIfam" id="TIGR01891">
    <property type="entry name" value="amidohydrolases"/>
    <property type="match status" value="1"/>
</dbReference>
<dbReference type="InterPro" id="IPR011650">
    <property type="entry name" value="Peptidase_M20_dimer"/>
</dbReference>
<dbReference type="InterPro" id="IPR017439">
    <property type="entry name" value="Amidohydrolase"/>
</dbReference>
<evidence type="ECO:0000313" key="3">
    <source>
        <dbReference type="EMBL" id="SKC11221.1"/>
    </source>
</evidence>
<organism evidence="3 4">
    <name type="scientific">Bosea thiooxidans</name>
    <dbReference type="NCBI Taxonomy" id="53254"/>
    <lineage>
        <taxon>Bacteria</taxon>
        <taxon>Pseudomonadati</taxon>
        <taxon>Pseudomonadota</taxon>
        <taxon>Alphaproteobacteria</taxon>
        <taxon>Hyphomicrobiales</taxon>
        <taxon>Boseaceae</taxon>
        <taxon>Bosea</taxon>
    </lineage>
</organism>
<dbReference type="InterPro" id="IPR002933">
    <property type="entry name" value="Peptidase_M20"/>
</dbReference>
<dbReference type="Gene3D" id="3.30.70.360">
    <property type="match status" value="1"/>
</dbReference>